<gene>
    <name evidence="2" type="ORF">SAMN05421882_11162</name>
</gene>
<keyword evidence="1" id="KW-0732">Signal</keyword>
<evidence type="ECO:0000256" key="1">
    <source>
        <dbReference type="SAM" id="SignalP"/>
    </source>
</evidence>
<dbReference type="AlphaFoldDB" id="A0A1H3A544"/>
<proteinExistence type="predicted"/>
<name>A0A1H3A544_9PROT</name>
<organism evidence="2 3">
    <name type="scientific">Nitrosomonas communis</name>
    <dbReference type="NCBI Taxonomy" id="44574"/>
    <lineage>
        <taxon>Bacteria</taxon>
        <taxon>Pseudomonadati</taxon>
        <taxon>Pseudomonadota</taxon>
        <taxon>Betaproteobacteria</taxon>
        <taxon>Nitrosomonadales</taxon>
        <taxon>Nitrosomonadaceae</taxon>
        <taxon>Nitrosomonas</taxon>
    </lineage>
</organism>
<dbReference type="EMBL" id="FNNH01000116">
    <property type="protein sequence ID" value="SDX24797.1"/>
    <property type="molecule type" value="Genomic_DNA"/>
</dbReference>
<reference evidence="2 3" key="1">
    <citation type="submission" date="2016-10" db="EMBL/GenBank/DDBJ databases">
        <authorList>
            <person name="de Groot N.N."/>
        </authorList>
    </citation>
    <scope>NUCLEOTIDE SEQUENCE [LARGE SCALE GENOMIC DNA]</scope>
    <source>
        <strain evidence="2 3">Nm110</strain>
    </source>
</reference>
<dbReference type="Proteomes" id="UP000183454">
    <property type="component" value="Unassembled WGS sequence"/>
</dbReference>
<evidence type="ECO:0000313" key="3">
    <source>
        <dbReference type="Proteomes" id="UP000183454"/>
    </source>
</evidence>
<feature type="signal peptide" evidence="1">
    <location>
        <begin position="1"/>
        <end position="22"/>
    </location>
</feature>
<accession>A0A1H3A544</accession>
<protein>
    <submittedName>
        <fullName evidence="2">Uncharacterized protein</fullName>
    </submittedName>
</protein>
<dbReference type="RefSeq" id="WP_074668326.1">
    <property type="nucleotide sequence ID" value="NZ_FNNH01000116.1"/>
</dbReference>
<evidence type="ECO:0000313" key="2">
    <source>
        <dbReference type="EMBL" id="SDX24797.1"/>
    </source>
</evidence>
<sequence length="439" mass="48542">MKTFFALSLTTLLLLVNPGISAAQSPPLSTPMCAWQFEWTPFGLGNWLWADTANRWWYMPIDAQWQQLTITGTYPKARFFSIAVYDNAPVSTGLADHLFDAQIVPDPGGVNPFSAPDPSNDNLAVKPDATYTITVTRSNNTAENALQLHADTGWLLYRLYLPNAGSGSMGGAPLPEIKITDVNSQITPLPTCPIFNPQSELTQLQSQFVPAELENPLEHFTIPPVPDRIWFGAIAAPPPALLPNPDQKYLISFFMPEYKLDRVIVIRGKMPAFPDTYYGQPVSQPVHGFKTVQLRYWGLCQAGLVSPLPVIGCATDASTPLDGHGFYTIVISNDVLRPEWLPQSVVWIPWGDEKMVPKLIFMRNLLASADFSQSAQNAIAQGCGFILTFPIPPTQDDIMRSGQCAQRVMGAYYPEAVWCDRQTFISGGWQACLRSTDMP</sequence>
<feature type="chain" id="PRO_5010165410" evidence="1">
    <location>
        <begin position="23"/>
        <end position="439"/>
    </location>
</feature>